<evidence type="ECO:0000259" key="10">
    <source>
        <dbReference type="Pfam" id="PF02355"/>
    </source>
</evidence>
<dbReference type="RefSeq" id="WP_011542006.1">
    <property type="nucleotide sequence ID" value="NC_008048.1"/>
</dbReference>
<dbReference type="KEGG" id="sal:Sala_1713"/>
<name>Q1GSE6_SPHAL</name>
<evidence type="ECO:0000256" key="9">
    <source>
        <dbReference type="HAMAP-Rule" id="MF_01464"/>
    </source>
</evidence>
<feature type="transmembrane region" description="Helical" evidence="9">
    <location>
        <begin position="139"/>
        <end position="160"/>
    </location>
</feature>
<feature type="domain" description="Protein export membrane protein SecD/SecF C-terminal" evidence="10">
    <location>
        <begin position="119"/>
        <end position="297"/>
    </location>
</feature>
<evidence type="ECO:0000256" key="2">
    <source>
        <dbReference type="ARBA" id="ARBA00022448"/>
    </source>
</evidence>
<feature type="transmembrane region" description="Helical" evidence="9">
    <location>
        <begin position="21"/>
        <end position="39"/>
    </location>
</feature>
<comment type="subcellular location">
    <subcellularLocation>
        <location evidence="9">Cell inner membrane</location>
        <topology evidence="9">Multi-pass membrane protein</topology>
    </subcellularLocation>
    <subcellularLocation>
        <location evidence="1">Cell membrane</location>
        <topology evidence="1">Multi-pass membrane protein</topology>
    </subcellularLocation>
</comment>
<dbReference type="Pfam" id="PF02355">
    <property type="entry name" value="SecD_SecF_C"/>
    <property type="match status" value="1"/>
</dbReference>
<gene>
    <name evidence="9" type="primary">secF</name>
    <name evidence="11" type="ordered locus">Sala_1713</name>
</gene>
<proteinExistence type="inferred from homology"/>
<keyword evidence="3 9" id="KW-1003">Cell membrane</keyword>
<comment type="function">
    <text evidence="9">Part of the Sec protein translocase complex. Interacts with the SecYEG preprotein conducting channel. SecDF uses the proton motive force (PMF) to complete protein translocation after the ATP-dependent function of SecA.</text>
</comment>
<evidence type="ECO:0000313" key="12">
    <source>
        <dbReference type="Proteomes" id="UP000006578"/>
    </source>
</evidence>
<dbReference type="OrthoDB" id="9774769at2"/>
<dbReference type="InterPro" id="IPR005665">
    <property type="entry name" value="SecF_bac"/>
</dbReference>
<dbReference type="EMBL" id="CP000356">
    <property type="protein sequence ID" value="ABF53426.1"/>
    <property type="molecule type" value="Genomic_DNA"/>
</dbReference>
<keyword evidence="6 9" id="KW-1133">Transmembrane helix</keyword>
<sequence length="327" mass="35519">MRLLKLVPDDTNIQFLKWRNVAMAISLLMIVASIALVAVRGLNLGVDFVGGQSVRVEFTGAMPPIDEIREKVGAIGLGEATIQQFGSDKAVSIRTALPEGDKAAAERAGQRLVAGIADAFPTAKTGSVETVSGKVSEELLRTGALSLILAMIAISIYIWIRFEWQFGVGALFALFHDVTLTFGFFALTQMQFDLNIVAALLTIIGYSLNDTIVVFDRIRENLKKYRKMEIIPLLDLSVNETLARTVMTSFTMLIALAVLLWVGPDVIFGFTAAMLLGIFVGTYSSVYMSAPILVWLKVGPHSFVPRTTAVTEGAERVSNRNDDGAVV</sequence>
<dbReference type="InterPro" id="IPR022646">
    <property type="entry name" value="SecD/SecF_CS"/>
</dbReference>
<feature type="transmembrane region" description="Helical" evidence="9">
    <location>
        <begin position="236"/>
        <end position="261"/>
    </location>
</feature>
<evidence type="ECO:0000256" key="4">
    <source>
        <dbReference type="ARBA" id="ARBA00022692"/>
    </source>
</evidence>
<dbReference type="GO" id="GO:0043952">
    <property type="term" value="P:protein transport by the Sec complex"/>
    <property type="evidence" value="ECO:0007669"/>
    <property type="project" value="UniProtKB-UniRule"/>
</dbReference>
<dbReference type="InterPro" id="IPR022645">
    <property type="entry name" value="SecD/SecF_bac"/>
</dbReference>
<dbReference type="NCBIfam" id="TIGR00966">
    <property type="entry name" value="transloc_SecF"/>
    <property type="match status" value="1"/>
</dbReference>
<dbReference type="eggNOG" id="COG0341">
    <property type="taxonomic scope" value="Bacteria"/>
</dbReference>
<evidence type="ECO:0000256" key="1">
    <source>
        <dbReference type="ARBA" id="ARBA00004651"/>
    </source>
</evidence>
<evidence type="ECO:0000256" key="3">
    <source>
        <dbReference type="ARBA" id="ARBA00022475"/>
    </source>
</evidence>
<dbReference type="HAMAP" id="MF_01464_B">
    <property type="entry name" value="SecF_B"/>
    <property type="match status" value="1"/>
</dbReference>
<feature type="transmembrane region" description="Helical" evidence="9">
    <location>
        <begin position="267"/>
        <end position="296"/>
    </location>
</feature>
<evidence type="ECO:0000256" key="5">
    <source>
        <dbReference type="ARBA" id="ARBA00022927"/>
    </source>
</evidence>
<dbReference type="GO" id="GO:0006605">
    <property type="term" value="P:protein targeting"/>
    <property type="evidence" value="ECO:0007669"/>
    <property type="project" value="UniProtKB-UniRule"/>
</dbReference>
<dbReference type="GO" id="GO:0005886">
    <property type="term" value="C:plasma membrane"/>
    <property type="evidence" value="ECO:0007669"/>
    <property type="project" value="UniProtKB-SubCell"/>
</dbReference>
<keyword evidence="4 9" id="KW-0812">Transmembrane</keyword>
<dbReference type="NCBIfam" id="TIGR00916">
    <property type="entry name" value="2A0604s01"/>
    <property type="match status" value="1"/>
</dbReference>
<keyword evidence="9" id="KW-0997">Cell inner membrane</keyword>
<evidence type="ECO:0000256" key="6">
    <source>
        <dbReference type="ARBA" id="ARBA00022989"/>
    </source>
</evidence>
<evidence type="ECO:0000256" key="7">
    <source>
        <dbReference type="ARBA" id="ARBA00023010"/>
    </source>
</evidence>
<protein>
    <recommendedName>
        <fullName evidence="9">Protein-export membrane protein SecF</fullName>
    </recommendedName>
</protein>
<keyword evidence="12" id="KW-1185">Reference proteome</keyword>
<dbReference type="Gene3D" id="1.20.1640.10">
    <property type="entry name" value="Multidrug efflux transporter AcrB transmembrane domain"/>
    <property type="match status" value="1"/>
</dbReference>
<keyword evidence="7 9" id="KW-0811">Translocation</keyword>
<dbReference type="SUPFAM" id="SSF82866">
    <property type="entry name" value="Multidrug efflux transporter AcrB transmembrane domain"/>
    <property type="match status" value="1"/>
</dbReference>
<dbReference type="HOGENOM" id="CLU_050012_1_1_5"/>
<dbReference type="Pfam" id="PF07549">
    <property type="entry name" value="Sec_GG"/>
    <property type="match status" value="1"/>
</dbReference>
<dbReference type="PRINTS" id="PR01755">
    <property type="entry name" value="SECFTRNLCASE"/>
</dbReference>
<keyword evidence="5 9" id="KW-0653">Protein transport</keyword>
<reference evidence="11 12" key="1">
    <citation type="journal article" date="2009" name="Proc. Natl. Acad. Sci. U.S.A.">
        <title>The genomic basis of trophic strategy in marine bacteria.</title>
        <authorList>
            <person name="Lauro F.M."/>
            <person name="McDougald D."/>
            <person name="Thomas T."/>
            <person name="Williams T.J."/>
            <person name="Egan S."/>
            <person name="Rice S."/>
            <person name="DeMaere M.Z."/>
            <person name="Ting L."/>
            <person name="Ertan H."/>
            <person name="Johnson J."/>
            <person name="Ferriera S."/>
            <person name="Lapidus A."/>
            <person name="Anderson I."/>
            <person name="Kyrpides N."/>
            <person name="Munk A.C."/>
            <person name="Detter C."/>
            <person name="Han C.S."/>
            <person name="Brown M.V."/>
            <person name="Robb F.T."/>
            <person name="Kjelleberg S."/>
            <person name="Cavicchioli R."/>
        </authorList>
    </citation>
    <scope>NUCLEOTIDE SEQUENCE [LARGE SCALE GENOMIC DNA]</scope>
    <source>
        <strain evidence="12">DSM 13593 / LMG 18877 / RB2256</strain>
    </source>
</reference>
<dbReference type="GO" id="GO:0015450">
    <property type="term" value="F:protein-transporting ATPase activity"/>
    <property type="evidence" value="ECO:0007669"/>
    <property type="project" value="InterPro"/>
</dbReference>
<keyword evidence="2 9" id="KW-0813">Transport</keyword>
<feature type="transmembrane region" description="Helical" evidence="9">
    <location>
        <begin position="167"/>
        <end position="188"/>
    </location>
</feature>
<dbReference type="Proteomes" id="UP000006578">
    <property type="component" value="Chromosome"/>
</dbReference>
<dbReference type="PANTHER" id="PTHR30081">
    <property type="entry name" value="PROTEIN-EXPORT MEMBRANE PROTEIN SEC"/>
    <property type="match status" value="1"/>
</dbReference>
<organism evidence="11 12">
    <name type="scientific">Sphingopyxis alaskensis (strain DSM 13593 / LMG 18877 / RB2256)</name>
    <name type="common">Sphingomonas alaskensis</name>
    <dbReference type="NCBI Taxonomy" id="317655"/>
    <lineage>
        <taxon>Bacteria</taxon>
        <taxon>Pseudomonadati</taxon>
        <taxon>Pseudomonadota</taxon>
        <taxon>Alphaproteobacteria</taxon>
        <taxon>Sphingomonadales</taxon>
        <taxon>Sphingomonadaceae</taxon>
        <taxon>Sphingopyxis</taxon>
    </lineage>
</organism>
<accession>Q1GSE6</accession>
<feature type="transmembrane region" description="Helical" evidence="9">
    <location>
        <begin position="194"/>
        <end position="215"/>
    </location>
</feature>
<dbReference type="InterPro" id="IPR022813">
    <property type="entry name" value="SecD/SecF_arch_bac"/>
</dbReference>
<dbReference type="GO" id="GO:0065002">
    <property type="term" value="P:intracellular protein transmembrane transport"/>
    <property type="evidence" value="ECO:0007669"/>
    <property type="project" value="UniProtKB-UniRule"/>
</dbReference>
<dbReference type="InterPro" id="IPR055344">
    <property type="entry name" value="SecD_SecF_C_bact"/>
</dbReference>
<evidence type="ECO:0000313" key="11">
    <source>
        <dbReference type="EMBL" id="ABF53426.1"/>
    </source>
</evidence>
<keyword evidence="8 9" id="KW-0472">Membrane</keyword>
<dbReference type="AlphaFoldDB" id="Q1GSE6"/>
<dbReference type="STRING" id="317655.Sala_1713"/>
<dbReference type="InterPro" id="IPR048634">
    <property type="entry name" value="SecD_SecF_C"/>
</dbReference>
<evidence type="ECO:0000256" key="8">
    <source>
        <dbReference type="ARBA" id="ARBA00023136"/>
    </source>
</evidence>
<dbReference type="PANTHER" id="PTHR30081:SF8">
    <property type="entry name" value="PROTEIN TRANSLOCASE SUBUNIT SECF"/>
    <property type="match status" value="1"/>
</dbReference>
<comment type="similarity">
    <text evidence="9">Belongs to the SecD/SecF family. SecF subfamily.</text>
</comment>
<comment type="subunit">
    <text evidence="9">Forms a complex with SecD. Part of the essential Sec protein translocation apparatus which comprises SecA, SecYEG and auxiliary proteins SecDF-YajC and YidC.</text>
</comment>